<evidence type="ECO:0000256" key="1">
    <source>
        <dbReference type="SAM" id="Phobius"/>
    </source>
</evidence>
<organism evidence="2 3">
    <name type="scientific">Microbaculum marinisediminis</name>
    <dbReference type="NCBI Taxonomy" id="2931392"/>
    <lineage>
        <taxon>Bacteria</taxon>
        <taxon>Pseudomonadati</taxon>
        <taxon>Pseudomonadota</taxon>
        <taxon>Alphaproteobacteria</taxon>
        <taxon>Hyphomicrobiales</taxon>
        <taxon>Tepidamorphaceae</taxon>
        <taxon>Microbaculum</taxon>
    </lineage>
</organism>
<keyword evidence="1" id="KW-0472">Membrane</keyword>
<keyword evidence="1" id="KW-0812">Transmembrane</keyword>
<comment type="caution">
    <text evidence="2">The sequence shown here is derived from an EMBL/GenBank/DDBJ whole genome shotgun (WGS) entry which is preliminary data.</text>
</comment>
<dbReference type="InterPro" id="IPR025489">
    <property type="entry name" value="DUF4381"/>
</dbReference>
<dbReference type="Proteomes" id="UP001320898">
    <property type="component" value="Unassembled WGS sequence"/>
</dbReference>
<protein>
    <submittedName>
        <fullName evidence="2">DUF4381 domain-containing protein</fullName>
    </submittedName>
</protein>
<proteinExistence type="predicted"/>
<name>A0AAW5R2U9_9HYPH</name>
<accession>A0AAW5R2U9</accession>
<dbReference type="AlphaFoldDB" id="A0AAW5R2U9"/>
<sequence>MNDGAQVPSDPVGLIDLLKRLTEPPQPPPIPMMPQTAGWLVLAALLLFLIAWAVYVAVCHRKANAYRRAALAELGTAGDDPAAIAAILRRAALAAWPREEVASLTGEAWLAFLDRTGGDGRFSEGPGKAILSAPYRPAPGVPANGLSTLAGHWIRRHRVTAAKAGP</sequence>
<dbReference type="EMBL" id="JALIDZ010000011">
    <property type="protein sequence ID" value="MCT8974298.1"/>
    <property type="molecule type" value="Genomic_DNA"/>
</dbReference>
<keyword evidence="3" id="KW-1185">Reference proteome</keyword>
<feature type="transmembrane region" description="Helical" evidence="1">
    <location>
        <begin position="37"/>
        <end position="58"/>
    </location>
</feature>
<dbReference type="Pfam" id="PF14316">
    <property type="entry name" value="DUF4381"/>
    <property type="match status" value="1"/>
</dbReference>
<keyword evidence="1" id="KW-1133">Transmembrane helix</keyword>
<reference evidence="2 3" key="1">
    <citation type="submission" date="2022-04" db="EMBL/GenBank/DDBJ databases">
        <authorList>
            <person name="Ye Y.-Q."/>
            <person name="Du Z.-J."/>
        </authorList>
    </citation>
    <scope>NUCLEOTIDE SEQUENCE [LARGE SCALE GENOMIC DNA]</scope>
    <source>
        <strain evidence="2 3">A6E488</strain>
    </source>
</reference>
<evidence type="ECO:0000313" key="2">
    <source>
        <dbReference type="EMBL" id="MCT8974298.1"/>
    </source>
</evidence>
<dbReference type="RefSeq" id="WP_261617882.1">
    <property type="nucleotide sequence ID" value="NZ_JALIDZ010000011.1"/>
</dbReference>
<gene>
    <name evidence="2" type="ORF">MUB46_20720</name>
</gene>
<evidence type="ECO:0000313" key="3">
    <source>
        <dbReference type="Proteomes" id="UP001320898"/>
    </source>
</evidence>